<accession>A0A7S4BZT7</accession>
<dbReference type="PANTHER" id="PTHR24349">
    <property type="entry name" value="SERINE/THREONINE-PROTEIN KINASE"/>
    <property type="match status" value="1"/>
</dbReference>
<dbReference type="SUPFAM" id="SSF56112">
    <property type="entry name" value="Protein kinase-like (PK-like)"/>
    <property type="match status" value="1"/>
</dbReference>
<keyword evidence="1" id="KW-0723">Serine/threonine-protein kinase</keyword>
<evidence type="ECO:0000313" key="8">
    <source>
        <dbReference type="EMBL" id="CAE0782514.1"/>
    </source>
</evidence>
<evidence type="ECO:0000256" key="5">
    <source>
        <dbReference type="ARBA" id="ARBA00022840"/>
    </source>
</evidence>
<feature type="region of interest" description="Disordered" evidence="6">
    <location>
        <begin position="433"/>
        <end position="456"/>
    </location>
</feature>
<proteinExistence type="predicted"/>
<dbReference type="PROSITE" id="PS50011">
    <property type="entry name" value="PROTEIN_KINASE_DOM"/>
    <property type="match status" value="1"/>
</dbReference>
<dbReference type="Pfam" id="PF00069">
    <property type="entry name" value="Pkinase"/>
    <property type="match status" value="1"/>
</dbReference>
<evidence type="ECO:0000259" key="7">
    <source>
        <dbReference type="PROSITE" id="PS50011"/>
    </source>
</evidence>
<keyword evidence="3" id="KW-0547">Nucleotide-binding</keyword>
<feature type="compositionally biased region" description="Polar residues" evidence="6">
    <location>
        <begin position="280"/>
        <end position="290"/>
    </location>
</feature>
<evidence type="ECO:0000256" key="2">
    <source>
        <dbReference type="ARBA" id="ARBA00022679"/>
    </source>
</evidence>
<keyword evidence="4" id="KW-0418">Kinase</keyword>
<dbReference type="AlphaFoldDB" id="A0A7S4BZT7"/>
<name>A0A7S4BZT7_CHRCT</name>
<gene>
    <name evidence="8" type="ORF">PCAR00345_LOCUS35216</name>
</gene>
<dbReference type="Gene3D" id="1.10.510.10">
    <property type="entry name" value="Transferase(Phosphotransferase) domain 1"/>
    <property type="match status" value="1"/>
</dbReference>
<evidence type="ECO:0000256" key="6">
    <source>
        <dbReference type="SAM" id="MobiDB-lite"/>
    </source>
</evidence>
<keyword evidence="5" id="KW-0067">ATP-binding</keyword>
<feature type="region of interest" description="Disordered" evidence="6">
    <location>
        <begin position="274"/>
        <end position="295"/>
    </location>
</feature>
<organism evidence="8">
    <name type="scientific">Chrysotila carterae</name>
    <name type="common">Marine alga</name>
    <name type="synonym">Syracosphaera carterae</name>
    <dbReference type="NCBI Taxonomy" id="13221"/>
    <lineage>
        <taxon>Eukaryota</taxon>
        <taxon>Haptista</taxon>
        <taxon>Haptophyta</taxon>
        <taxon>Prymnesiophyceae</taxon>
        <taxon>Isochrysidales</taxon>
        <taxon>Isochrysidaceae</taxon>
        <taxon>Chrysotila</taxon>
    </lineage>
</organism>
<protein>
    <recommendedName>
        <fullName evidence="7">Protein kinase domain-containing protein</fullName>
    </recommendedName>
</protein>
<dbReference type="InterPro" id="IPR000719">
    <property type="entry name" value="Prot_kinase_dom"/>
</dbReference>
<dbReference type="EMBL" id="HBIZ01054977">
    <property type="protein sequence ID" value="CAE0782514.1"/>
    <property type="molecule type" value="Transcribed_RNA"/>
</dbReference>
<dbReference type="GO" id="GO:0005524">
    <property type="term" value="F:ATP binding"/>
    <property type="evidence" value="ECO:0007669"/>
    <property type="project" value="UniProtKB-KW"/>
</dbReference>
<feature type="domain" description="Protein kinase" evidence="7">
    <location>
        <begin position="28"/>
        <end position="299"/>
    </location>
</feature>
<dbReference type="GO" id="GO:0004674">
    <property type="term" value="F:protein serine/threonine kinase activity"/>
    <property type="evidence" value="ECO:0007669"/>
    <property type="project" value="UniProtKB-KW"/>
</dbReference>
<evidence type="ECO:0000256" key="1">
    <source>
        <dbReference type="ARBA" id="ARBA00022527"/>
    </source>
</evidence>
<feature type="region of interest" description="Disordered" evidence="6">
    <location>
        <begin position="340"/>
        <end position="366"/>
    </location>
</feature>
<dbReference type="InterPro" id="IPR050205">
    <property type="entry name" value="CDPK_Ser/Thr_kinases"/>
</dbReference>
<reference evidence="8" key="1">
    <citation type="submission" date="2021-01" db="EMBL/GenBank/DDBJ databases">
        <authorList>
            <person name="Corre E."/>
            <person name="Pelletier E."/>
            <person name="Niang G."/>
            <person name="Scheremetjew M."/>
            <person name="Finn R."/>
            <person name="Kale V."/>
            <person name="Holt S."/>
            <person name="Cochrane G."/>
            <person name="Meng A."/>
            <person name="Brown T."/>
            <person name="Cohen L."/>
        </authorList>
    </citation>
    <scope>NUCLEOTIDE SEQUENCE</scope>
    <source>
        <strain evidence="8">CCMP645</strain>
    </source>
</reference>
<feature type="compositionally biased region" description="Low complexity" evidence="6">
    <location>
        <begin position="350"/>
        <end position="366"/>
    </location>
</feature>
<evidence type="ECO:0000256" key="4">
    <source>
        <dbReference type="ARBA" id="ARBA00022777"/>
    </source>
</evidence>
<keyword evidence="2" id="KW-0808">Transferase</keyword>
<evidence type="ECO:0000256" key="3">
    <source>
        <dbReference type="ARBA" id="ARBA00022741"/>
    </source>
</evidence>
<sequence>MLMCIPASSALNRPYEASASDSSSTMNDELGELIGNGWRGAVSFGIFDGKAVAVKAVCFHKEVSPTPDLPSHRHVVNVIALQEAAGQLLEMRELCAGGEFFDLIAERGPLEESDVLEILLQLCDALVHCHSHSLVNGQLRPEHVLLDDEEQVKLTGWRRNSSSSPTARLPLRPLQALDAPELQGRHELSATFAELAAADMWSLGVLASVMLLGYPAEELAMSVRGQGSGLEGLPSLAATTEPFLRRALGALLSPIPADRPTAAALASMLSSQSASQLASHSPTHSPTQAASHAASHPLLPPLSDALIHALSHTRACTSPVAAAPSGSPLSLLATSHQLSAGTSTTDSEAGADSAVPADSASESASVSTSTCSTASAVSGDIATAGVCGWACTKDQKLAYHVESAGASELLGIPTRPTLKTTRADEAACAVLSAAERKRPRPAGSAPDSCPLPRRSC</sequence>
<dbReference type="InterPro" id="IPR011009">
    <property type="entry name" value="Kinase-like_dom_sf"/>
</dbReference>